<proteinExistence type="predicted"/>
<evidence type="ECO:0000313" key="2">
    <source>
        <dbReference type="Proteomes" id="UP000000925"/>
    </source>
</evidence>
<accession>D5ER26</accession>
<organism evidence="1 2">
    <name type="scientific">Coraliomargarita akajimensis (strain DSM 45221 / IAM 15411 / JCM 23193 / KCTC 12865 / 04OKA010-24)</name>
    <dbReference type="NCBI Taxonomy" id="583355"/>
    <lineage>
        <taxon>Bacteria</taxon>
        <taxon>Pseudomonadati</taxon>
        <taxon>Verrucomicrobiota</taxon>
        <taxon>Opitutia</taxon>
        <taxon>Puniceicoccales</taxon>
        <taxon>Coraliomargaritaceae</taxon>
        <taxon>Coraliomargarita</taxon>
    </lineage>
</organism>
<evidence type="ECO:0000313" key="1">
    <source>
        <dbReference type="EMBL" id="ADE54019.1"/>
    </source>
</evidence>
<name>D5ER26_CORAD</name>
<dbReference type="KEGG" id="caa:Caka_0997"/>
<dbReference type="AlphaFoldDB" id="D5ER26"/>
<dbReference type="HOGENOM" id="CLU_2583743_0_0_0"/>
<keyword evidence="2" id="KW-1185">Reference proteome</keyword>
<protein>
    <submittedName>
        <fullName evidence="1">Uncharacterized protein</fullName>
    </submittedName>
</protein>
<gene>
    <name evidence="1" type="ordered locus">Caka_0997</name>
</gene>
<sequence>MGHFITFVVGLLREANAEYQAPTLRLSASALSPLLPTALLRELRARQHSLPTDNAATLTQRMRCETHLRYQPYGQTTGSL</sequence>
<dbReference type="Proteomes" id="UP000000925">
    <property type="component" value="Chromosome"/>
</dbReference>
<reference evidence="1 2" key="1">
    <citation type="journal article" date="2010" name="Stand. Genomic Sci.">
        <title>Complete genome sequence of Coraliomargarita akajimensis type strain (04OKA010-24).</title>
        <authorList>
            <person name="Mavromatis K."/>
            <person name="Abt B."/>
            <person name="Brambilla E."/>
            <person name="Lapidus A."/>
            <person name="Copeland A."/>
            <person name="Deshpande S."/>
            <person name="Nolan M."/>
            <person name="Lucas S."/>
            <person name="Tice H."/>
            <person name="Cheng J.F."/>
            <person name="Han C."/>
            <person name="Detter J.C."/>
            <person name="Woyke T."/>
            <person name="Goodwin L."/>
            <person name="Pitluck S."/>
            <person name="Held B."/>
            <person name="Brettin T."/>
            <person name="Tapia R."/>
            <person name="Ivanova N."/>
            <person name="Mikhailova N."/>
            <person name="Pati A."/>
            <person name="Liolios K."/>
            <person name="Chen A."/>
            <person name="Palaniappan K."/>
            <person name="Land M."/>
            <person name="Hauser L."/>
            <person name="Chang Y.J."/>
            <person name="Jeffries C.D."/>
            <person name="Rohde M."/>
            <person name="Goker M."/>
            <person name="Bristow J."/>
            <person name="Eisen J.A."/>
            <person name="Markowitz V."/>
            <person name="Hugenholtz P."/>
            <person name="Klenk H.P."/>
            <person name="Kyrpides N.C."/>
        </authorList>
    </citation>
    <scope>NUCLEOTIDE SEQUENCE [LARGE SCALE GENOMIC DNA]</scope>
    <source>
        <strain evidence="2">DSM 45221 / IAM 15411 / JCM 23193 / KCTC 12865</strain>
    </source>
</reference>
<dbReference type="EMBL" id="CP001998">
    <property type="protein sequence ID" value="ADE54019.1"/>
    <property type="molecule type" value="Genomic_DNA"/>
</dbReference>